<evidence type="ECO:0000313" key="3">
    <source>
        <dbReference type="Proteomes" id="UP000663829"/>
    </source>
</evidence>
<dbReference type="EMBL" id="CAJNOQ010021013">
    <property type="protein sequence ID" value="CAF1479231.1"/>
    <property type="molecule type" value="Genomic_DNA"/>
</dbReference>
<dbReference type="Proteomes" id="UP000663829">
    <property type="component" value="Unassembled WGS sequence"/>
</dbReference>
<name>A0A815RNN9_9BILA</name>
<reference evidence="1" key="1">
    <citation type="submission" date="2021-02" db="EMBL/GenBank/DDBJ databases">
        <authorList>
            <person name="Nowell W R."/>
        </authorList>
    </citation>
    <scope>NUCLEOTIDE SEQUENCE</scope>
</reference>
<evidence type="ECO:0000313" key="1">
    <source>
        <dbReference type="EMBL" id="CAF1479231.1"/>
    </source>
</evidence>
<dbReference type="OrthoDB" id="7761718at2759"/>
<dbReference type="AlphaFoldDB" id="A0A815RNN9"/>
<feature type="non-terminal residue" evidence="1">
    <location>
        <position position="1"/>
    </location>
</feature>
<evidence type="ECO:0000313" key="2">
    <source>
        <dbReference type="EMBL" id="CAF4344573.1"/>
    </source>
</evidence>
<proteinExistence type="predicted"/>
<protein>
    <submittedName>
        <fullName evidence="1">Uncharacterized protein</fullName>
    </submittedName>
</protein>
<dbReference type="Proteomes" id="UP000681722">
    <property type="component" value="Unassembled WGS sequence"/>
</dbReference>
<organism evidence="1 3">
    <name type="scientific">Didymodactylos carnosus</name>
    <dbReference type="NCBI Taxonomy" id="1234261"/>
    <lineage>
        <taxon>Eukaryota</taxon>
        <taxon>Metazoa</taxon>
        <taxon>Spiralia</taxon>
        <taxon>Gnathifera</taxon>
        <taxon>Rotifera</taxon>
        <taxon>Eurotatoria</taxon>
        <taxon>Bdelloidea</taxon>
        <taxon>Philodinida</taxon>
        <taxon>Philodinidae</taxon>
        <taxon>Didymodactylos</taxon>
    </lineage>
</organism>
<comment type="caution">
    <text evidence="1">The sequence shown here is derived from an EMBL/GenBank/DDBJ whole genome shotgun (WGS) entry which is preliminary data.</text>
</comment>
<dbReference type="EMBL" id="CAJOBC010086487">
    <property type="protein sequence ID" value="CAF4344573.1"/>
    <property type="molecule type" value="Genomic_DNA"/>
</dbReference>
<accession>A0A815RNN9</accession>
<keyword evidence="3" id="KW-1185">Reference proteome</keyword>
<gene>
    <name evidence="1" type="ORF">GPM918_LOCUS35763</name>
    <name evidence="2" type="ORF">SRO942_LOCUS36486</name>
</gene>
<sequence length="86" mass="9727">MNDEQLPMIVDRMQITDGKTGEESYWPNEENMTADVADNEQEIPIDDETDDAAVFSMFDIANILAIFKLKENVSRSGMDSLLALLR</sequence>